<dbReference type="Pfam" id="PF00098">
    <property type="entry name" value="zf-CCHC"/>
    <property type="match status" value="1"/>
</dbReference>
<evidence type="ECO:0000256" key="2">
    <source>
        <dbReference type="SAM" id="MobiDB-lite"/>
    </source>
</evidence>
<dbReference type="AlphaFoldDB" id="A0A438HUT1"/>
<keyword evidence="1" id="KW-0863">Zinc-finger</keyword>
<gene>
    <name evidence="4" type="ORF">CK203_038624</name>
</gene>
<dbReference type="GO" id="GO:0003676">
    <property type="term" value="F:nucleic acid binding"/>
    <property type="evidence" value="ECO:0007669"/>
    <property type="project" value="InterPro"/>
</dbReference>
<dbReference type="SUPFAM" id="SSF57756">
    <property type="entry name" value="Retrovirus zinc finger-like domains"/>
    <property type="match status" value="1"/>
</dbReference>
<dbReference type="Pfam" id="PF07727">
    <property type="entry name" value="RVT_2"/>
    <property type="match status" value="1"/>
</dbReference>
<dbReference type="InterPro" id="IPR013103">
    <property type="entry name" value="RVT_2"/>
</dbReference>
<protein>
    <recommendedName>
        <fullName evidence="3">CCHC-type domain-containing protein</fullName>
    </recommendedName>
</protein>
<dbReference type="Pfam" id="PF14223">
    <property type="entry name" value="Retrotran_gag_2"/>
    <property type="match status" value="1"/>
</dbReference>
<evidence type="ECO:0000313" key="4">
    <source>
        <dbReference type="EMBL" id="RVW88217.1"/>
    </source>
</evidence>
<organism evidence="4 5">
    <name type="scientific">Vitis vinifera</name>
    <name type="common">Grape</name>
    <dbReference type="NCBI Taxonomy" id="29760"/>
    <lineage>
        <taxon>Eukaryota</taxon>
        <taxon>Viridiplantae</taxon>
        <taxon>Streptophyta</taxon>
        <taxon>Embryophyta</taxon>
        <taxon>Tracheophyta</taxon>
        <taxon>Spermatophyta</taxon>
        <taxon>Magnoliopsida</taxon>
        <taxon>eudicotyledons</taxon>
        <taxon>Gunneridae</taxon>
        <taxon>Pentapetalae</taxon>
        <taxon>rosids</taxon>
        <taxon>Vitales</taxon>
        <taxon>Vitaceae</taxon>
        <taxon>Viteae</taxon>
        <taxon>Vitis</taxon>
    </lineage>
</organism>
<reference evidence="4 5" key="1">
    <citation type="journal article" date="2018" name="PLoS Genet.">
        <title>Population sequencing reveals clonal diversity and ancestral inbreeding in the grapevine cultivar Chardonnay.</title>
        <authorList>
            <person name="Roach M.J."/>
            <person name="Johnson D.L."/>
            <person name="Bohlmann J."/>
            <person name="van Vuuren H.J."/>
            <person name="Jones S.J."/>
            <person name="Pretorius I.S."/>
            <person name="Schmidt S.A."/>
            <person name="Borneman A.R."/>
        </authorList>
    </citation>
    <scope>NUCLEOTIDE SEQUENCE [LARGE SCALE GENOMIC DNA]</scope>
    <source>
        <strain evidence="5">cv. Chardonnay</strain>
        <tissue evidence="4">Leaf</tissue>
    </source>
</reference>
<accession>A0A438HUT1</accession>
<sequence>MKETETIVEMITRFTDIVNGLEALGKTYKESEKVMKILRSFPLKWHTKVTVIQEVKDLTKLPMEELIGSLMTYEINLTKKLQEGKDKKKKSIALKATTKEEEDVEEEKPSDEDDDLALITRKLNKYMRGERFRGRKFTSRRDSSKKESLSHGDKEKWEEKRDLTCFKCKKLGHIKYDCPLYKSEAKRKMKKTMMATWSESEESSEEENEKEVANMCFMAIDDLDEVNSNLSDEDMHDVFEELYEDFEKLRMNPSSLSLQKERKDTLPLETIQKGRIIGQGNIGLETSMGKLQIEDRRQQEVVEDPKKEESPLALPPSQQVQGESSQDLPKDWKFVINHPQDQIIEFSKCMHSEFEMSMMGELKFFLGLQIKQLKEGTFINQKYIRDLLKRFNMEEAKTMKTPMSSSIKLDMDEKCLDLLLDRFELGLGFEPRVLACGSVFSLHCAPQGCFSFFSMRLGLQATYGLGGPVLSTVRGVEIRLSPESIYRILDIPSIGLRVYEAKAWPTVLGLEPREAVQRLCGLVDP</sequence>
<feature type="compositionally biased region" description="Basic and acidic residues" evidence="2">
    <location>
        <begin position="297"/>
        <end position="310"/>
    </location>
</feature>
<dbReference type="SMART" id="SM00343">
    <property type="entry name" value="ZnF_C2HC"/>
    <property type="match status" value="1"/>
</dbReference>
<dbReference type="Gene3D" id="4.10.60.10">
    <property type="entry name" value="Zinc finger, CCHC-type"/>
    <property type="match status" value="1"/>
</dbReference>
<evidence type="ECO:0000259" key="3">
    <source>
        <dbReference type="PROSITE" id="PS50158"/>
    </source>
</evidence>
<comment type="caution">
    <text evidence="4">The sequence shown here is derived from an EMBL/GenBank/DDBJ whole genome shotgun (WGS) entry which is preliminary data.</text>
</comment>
<dbReference type="InterPro" id="IPR036875">
    <property type="entry name" value="Znf_CCHC_sf"/>
</dbReference>
<evidence type="ECO:0000256" key="1">
    <source>
        <dbReference type="PROSITE-ProRule" id="PRU00047"/>
    </source>
</evidence>
<dbReference type="EMBL" id="QGNW01000175">
    <property type="protein sequence ID" value="RVW88217.1"/>
    <property type="molecule type" value="Genomic_DNA"/>
</dbReference>
<feature type="domain" description="CCHC-type" evidence="3">
    <location>
        <begin position="165"/>
        <end position="179"/>
    </location>
</feature>
<keyword evidence="1" id="KW-0479">Metal-binding</keyword>
<dbReference type="PROSITE" id="PS50158">
    <property type="entry name" value="ZF_CCHC"/>
    <property type="match status" value="1"/>
</dbReference>
<feature type="region of interest" description="Disordered" evidence="2">
    <location>
        <begin position="297"/>
        <end position="324"/>
    </location>
</feature>
<evidence type="ECO:0000313" key="5">
    <source>
        <dbReference type="Proteomes" id="UP000288805"/>
    </source>
</evidence>
<dbReference type="InterPro" id="IPR001878">
    <property type="entry name" value="Znf_CCHC"/>
</dbReference>
<dbReference type="Proteomes" id="UP000288805">
    <property type="component" value="Unassembled WGS sequence"/>
</dbReference>
<name>A0A438HUT1_VITVI</name>
<proteinExistence type="predicted"/>
<keyword evidence="1" id="KW-0862">Zinc</keyword>
<dbReference type="GO" id="GO:0008270">
    <property type="term" value="F:zinc ion binding"/>
    <property type="evidence" value="ECO:0007669"/>
    <property type="project" value="UniProtKB-KW"/>
</dbReference>